<dbReference type="EMBL" id="JANPWB010000002">
    <property type="protein sequence ID" value="KAJ1207659.1"/>
    <property type="molecule type" value="Genomic_DNA"/>
</dbReference>
<reference evidence="1" key="1">
    <citation type="journal article" date="2022" name="bioRxiv">
        <title>Sequencing and chromosome-scale assembly of the giantPleurodeles waltlgenome.</title>
        <authorList>
            <person name="Brown T."/>
            <person name="Elewa A."/>
            <person name="Iarovenko S."/>
            <person name="Subramanian E."/>
            <person name="Araus A.J."/>
            <person name="Petzold A."/>
            <person name="Susuki M."/>
            <person name="Suzuki K.-i.T."/>
            <person name="Hayashi T."/>
            <person name="Toyoda A."/>
            <person name="Oliveira C."/>
            <person name="Osipova E."/>
            <person name="Leigh N.D."/>
            <person name="Simon A."/>
            <person name="Yun M.H."/>
        </authorList>
    </citation>
    <scope>NUCLEOTIDE SEQUENCE</scope>
    <source>
        <strain evidence="1">20211129_DDA</strain>
        <tissue evidence="1">Liver</tissue>
    </source>
</reference>
<evidence type="ECO:0000313" key="1">
    <source>
        <dbReference type="EMBL" id="KAJ1207659.1"/>
    </source>
</evidence>
<sequence>FRRLVQRNELSQFNSEPNAIKRRLWRWHVRKRPDATCGYKGRITWFFLVNFIVSSPVSLRFCLTDCFVFFVVNETERELSVAR</sequence>
<keyword evidence="2" id="KW-1185">Reference proteome</keyword>
<dbReference type="Proteomes" id="UP001066276">
    <property type="component" value="Chromosome 1_2"/>
</dbReference>
<evidence type="ECO:0000313" key="2">
    <source>
        <dbReference type="Proteomes" id="UP001066276"/>
    </source>
</evidence>
<feature type="non-terminal residue" evidence="1">
    <location>
        <position position="83"/>
    </location>
</feature>
<protein>
    <submittedName>
        <fullName evidence="1">Uncharacterized protein</fullName>
    </submittedName>
</protein>
<gene>
    <name evidence="1" type="ORF">NDU88_003049</name>
</gene>
<name>A0AAV7W3L9_PLEWA</name>
<feature type="non-terminal residue" evidence="1">
    <location>
        <position position="1"/>
    </location>
</feature>
<proteinExistence type="predicted"/>
<dbReference type="AlphaFoldDB" id="A0AAV7W3L9"/>
<organism evidence="1 2">
    <name type="scientific">Pleurodeles waltl</name>
    <name type="common">Iberian ribbed newt</name>
    <dbReference type="NCBI Taxonomy" id="8319"/>
    <lineage>
        <taxon>Eukaryota</taxon>
        <taxon>Metazoa</taxon>
        <taxon>Chordata</taxon>
        <taxon>Craniata</taxon>
        <taxon>Vertebrata</taxon>
        <taxon>Euteleostomi</taxon>
        <taxon>Amphibia</taxon>
        <taxon>Batrachia</taxon>
        <taxon>Caudata</taxon>
        <taxon>Salamandroidea</taxon>
        <taxon>Salamandridae</taxon>
        <taxon>Pleurodelinae</taxon>
        <taxon>Pleurodeles</taxon>
    </lineage>
</organism>
<accession>A0AAV7W3L9</accession>
<comment type="caution">
    <text evidence="1">The sequence shown here is derived from an EMBL/GenBank/DDBJ whole genome shotgun (WGS) entry which is preliminary data.</text>
</comment>